<evidence type="ECO:0000313" key="2">
    <source>
        <dbReference type="EMBL" id="KAG5989652.1"/>
    </source>
</evidence>
<accession>A0A9P7SX10</accession>
<proteinExistence type="predicted"/>
<dbReference type="Proteomes" id="UP000748025">
    <property type="component" value="Unassembled WGS sequence"/>
</dbReference>
<evidence type="ECO:0000313" key="3">
    <source>
        <dbReference type="Proteomes" id="UP000748025"/>
    </source>
</evidence>
<comment type="caution">
    <text evidence="2">The sequence shown here is derived from an EMBL/GenBank/DDBJ whole genome shotgun (WGS) entry which is preliminary data.</text>
</comment>
<keyword evidence="3" id="KW-1185">Reference proteome</keyword>
<feature type="compositionally biased region" description="Basic and acidic residues" evidence="1">
    <location>
        <begin position="84"/>
        <end position="96"/>
    </location>
</feature>
<dbReference type="AlphaFoldDB" id="A0A9P7SX10"/>
<sequence length="120" mass="13672">MNYRWTLDGEANDVVQNDGSAVAAETDTRRIRDVVRRASRLDGPDGPKQARHVAVIRTIQGLECAREKTRIFAQSRPNKNSQQQDKDWPHVAERRNKASPHSALLDPNRHDPWIRGALSR</sequence>
<reference evidence="2" key="1">
    <citation type="journal article" date="2020" name="bioRxiv">
        <title>Whole genome comparisons of ergot fungi reveals the divergence and evolution of species within the genus Claviceps are the result of varying mechanisms driving genome evolution and host range expansion.</title>
        <authorList>
            <person name="Wyka S.A."/>
            <person name="Mondo S.J."/>
            <person name="Liu M."/>
            <person name="Dettman J."/>
            <person name="Nalam V."/>
            <person name="Broders K.D."/>
        </authorList>
    </citation>
    <scope>NUCLEOTIDE SEQUENCE</scope>
    <source>
        <strain evidence="2">CCC 602</strain>
    </source>
</reference>
<gene>
    <name evidence="2" type="ORF">E4U43_004458</name>
</gene>
<dbReference type="EMBL" id="SRPW01002900">
    <property type="protein sequence ID" value="KAG5989652.1"/>
    <property type="molecule type" value="Genomic_DNA"/>
</dbReference>
<protein>
    <submittedName>
        <fullName evidence="2">Uncharacterized protein</fullName>
    </submittedName>
</protein>
<feature type="region of interest" description="Disordered" evidence="1">
    <location>
        <begin position="71"/>
        <end position="120"/>
    </location>
</feature>
<evidence type="ECO:0000256" key="1">
    <source>
        <dbReference type="SAM" id="MobiDB-lite"/>
    </source>
</evidence>
<name>A0A9P7SX10_9HYPO</name>
<organism evidence="2 3">
    <name type="scientific">Claviceps pusilla</name>
    <dbReference type="NCBI Taxonomy" id="123648"/>
    <lineage>
        <taxon>Eukaryota</taxon>
        <taxon>Fungi</taxon>
        <taxon>Dikarya</taxon>
        <taxon>Ascomycota</taxon>
        <taxon>Pezizomycotina</taxon>
        <taxon>Sordariomycetes</taxon>
        <taxon>Hypocreomycetidae</taxon>
        <taxon>Hypocreales</taxon>
        <taxon>Clavicipitaceae</taxon>
        <taxon>Claviceps</taxon>
    </lineage>
</organism>